<dbReference type="Pfam" id="PF07534">
    <property type="entry name" value="TLD"/>
    <property type="match status" value="1"/>
</dbReference>
<dbReference type="AlphaFoldDB" id="A0AAP0ID97"/>
<comment type="caution">
    <text evidence="3">The sequence shown here is derived from an EMBL/GenBank/DDBJ whole genome shotgun (WGS) entry which is preliminary data.</text>
</comment>
<dbReference type="PANTHER" id="PTHR23354">
    <property type="entry name" value="NUCLEOLAR PROTEIN 7/ESTROGEN RECEPTOR COACTIVATOR-RELATED"/>
    <property type="match status" value="1"/>
</dbReference>
<evidence type="ECO:0000313" key="3">
    <source>
        <dbReference type="EMBL" id="KAK9112995.1"/>
    </source>
</evidence>
<feature type="domain" description="TLDc" evidence="2">
    <location>
        <begin position="301"/>
        <end position="490"/>
    </location>
</feature>
<feature type="region of interest" description="Disordered" evidence="1">
    <location>
        <begin position="1"/>
        <end position="28"/>
    </location>
</feature>
<gene>
    <name evidence="3" type="ORF">Scep_020514</name>
</gene>
<protein>
    <recommendedName>
        <fullName evidence="2">TLDc domain-containing protein</fullName>
    </recommendedName>
</protein>
<keyword evidence="4" id="KW-1185">Reference proteome</keyword>
<evidence type="ECO:0000256" key="1">
    <source>
        <dbReference type="SAM" id="MobiDB-lite"/>
    </source>
</evidence>
<organism evidence="3 4">
    <name type="scientific">Stephania cephalantha</name>
    <dbReference type="NCBI Taxonomy" id="152367"/>
    <lineage>
        <taxon>Eukaryota</taxon>
        <taxon>Viridiplantae</taxon>
        <taxon>Streptophyta</taxon>
        <taxon>Embryophyta</taxon>
        <taxon>Tracheophyta</taxon>
        <taxon>Spermatophyta</taxon>
        <taxon>Magnoliopsida</taxon>
        <taxon>Ranunculales</taxon>
        <taxon>Menispermaceae</taxon>
        <taxon>Menispermoideae</taxon>
        <taxon>Cissampelideae</taxon>
        <taxon>Stephania</taxon>
    </lineage>
</organism>
<dbReference type="PROSITE" id="PS51886">
    <property type="entry name" value="TLDC"/>
    <property type="match status" value="1"/>
</dbReference>
<reference evidence="3 4" key="1">
    <citation type="submission" date="2024-01" db="EMBL/GenBank/DDBJ databases">
        <title>Genome assemblies of Stephania.</title>
        <authorList>
            <person name="Yang L."/>
        </authorList>
    </citation>
    <scope>NUCLEOTIDE SEQUENCE [LARGE SCALE GENOMIC DNA]</scope>
    <source>
        <strain evidence="3">JXDWG</strain>
        <tissue evidence="3">Leaf</tissue>
    </source>
</reference>
<dbReference type="Proteomes" id="UP001419268">
    <property type="component" value="Unassembled WGS sequence"/>
</dbReference>
<accession>A0AAP0ID97</accession>
<dbReference type="InterPro" id="IPR006571">
    <property type="entry name" value="TLDc_dom"/>
</dbReference>
<sequence length="490" mass="54177">MGASSSTQQQQQQQQQSSREQQELESLAASTGALPDLHKSFAKLSDPQTNSIPLSTLHDLFSAKFANLINSDDGVASSTQNSFLKLLSQLGQTIVDLFFVAGEGGGVNWIEFLRGYTKCCARMPVSMYIHTLCRVFAAASEKAGFLKDLEFEFYDTDCKISGNFTPGDLIILLWLCWVMSQVTKRVPLFKVEDKLGLPDIDHIVLSAISTCVEARDELKMWDCSALDLEVQLPAQNVHAWILKTVPGLADCFSQYVHARIQCGSSEDDLDCSSLLLEFSPPMESNETHILTWGRAWAISLTLRSTLSEEVLNVCVPKAEPGAFENLLYRSSLHGKGLNRFWSNIEGYSGPMLILVSGNSPEVESSIGRWVIGVLTQQGFENKDVFYGSSGELYAISPVFHVFPPSGKEKNFVYSHLHPSSRVYEPHPKPVCLAFGGTMGNERIFIDEDFAKVIVRHHAVDKTYQHGSLIPNQGFLPVEATILGVEVWGLG</sequence>
<name>A0AAP0ID97_9MAGN</name>
<evidence type="ECO:0000313" key="4">
    <source>
        <dbReference type="Proteomes" id="UP001419268"/>
    </source>
</evidence>
<dbReference type="PANTHER" id="PTHR23354:SF104">
    <property type="entry name" value="TLD-DOMAIN CONTAINING NUCLEOLAR PROTEIN"/>
    <property type="match status" value="1"/>
</dbReference>
<dbReference type="EMBL" id="JBBNAG010000008">
    <property type="protein sequence ID" value="KAK9112995.1"/>
    <property type="molecule type" value="Genomic_DNA"/>
</dbReference>
<proteinExistence type="predicted"/>
<feature type="compositionally biased region" description="Low complexity" evidence="1">
    <location>
        <begin position="1"/>
        <end position="19"/>
    </location>
</feature>
<evidence type="ECO:0000259" key="2">
    <source>
        <dbReference type="PROSITE" id="PS51886"/>
    </source>
</evidence>
<dbReference type="SMART" id="SM00584">
    <property type="entry name" value="TLDc"/>
    <property type="match status" value="1"/>
</dbReference>